<comment type="caution">
    <text evidence="2">The sequence shown here is derived from an EMBL/GenBank/DDBJ whole genome shotgun (WGS) entry which is preliminary data.</text>
</comment>
<keyword evidence="1" id="KW-0732">Signal</keyword>
<evidence type="ECO:0008006" key="4">
    <source>
        <dbReference type="Google" id="ProtNLM"/>
    </source>
</evidence>
<evidence type="ECO:0000313" key="3">
    <source>
        <dbReference type="Proteomes" id="UP000285232"/>
    </source>
</evidence>
<feature type="chain" id="PRO_5019409846" description="Lipoprotein" evidence="1">
    <location>
        <begin position="29"/>
        <end position="242"/>
    </location>
</feature>
<dbReference type="Proteomes" id="UP000285232">
    <property type="component" value="Unassembled WGS sequence"/>
</dbReference>
<evidence type="ECO:0000313" key="2">
    <source>
        <dbReference type="EMBL" id="RJY08677.1"/>
    </source>
</evidence>
<feature type="signal peptide" evidence="1">
    <location>
        <begin position="1"/>
        <end position="28"/>
    </location>
</feature>
<proteinExistence type="predicted"/>
<keyword evidence="3" id="KW-1185">Reference proteome</keyword>
<dbReference type="AlphaFoldDB" id="A0A419RSB6"/>
<dbReference type="EMBL" id="RAHX01000001">
    <property type="protein sequence ID" value="RJY08677.1"/>
    <property type="molecule type" value="Genomic_DNA"/>
</dbReference>
<gene>
    <name evidence="2" type="ORF">D6201_04260</name>
</gene>
<accession>A0A419RSB6</accession>
<protein>
    <recommendedName>
        <fullName evidence="4">Lipoprotein</fullName>
    </recommendedName>
</protein>
<organism evidence="2 3">
    <name type="scientific">Aurantiacibacter aquimixticola</name>
    <dbReference type="NCBI Taxonomy" id="1958945"/>
    <lineage>
        <taxon>Bacteria</taxon>
        <taxon>Pseudomonadati</taxon>
        <taxon>Pseudomonadota</taxon>
        <taxon>Alphaproteobacteria</taxon>
        <taxon>Sphingomonadales</taxon>
        <taxon>Erythrobacteraceae</taxon>
        <taxon>Aurantiacibacter</taxon>
    </lineage>
</organism>
<reference evidence="2 3" key="1">
    <citation type="journal article" date="2017" name="Int. J. Syst. Evol. Microbiol.">
        <title>Erythrobacter aquimixticola sp. nov., isolated from the junction between the ocean and a freshwater spring.</title>
        <authorList>
            <person name="Park S."/>
            <person name="Jung Y.T."/>
            <person name="Choi S.J."/>
            <person name="Yoon J.H."/>
        </authorList>
    </citation>
    <scope>NUCLEOTIDE SEQUENCE [LARGE SCALE GENOMIC DNA]</scope>
    <source>
        <strain evidence="2 3">JSSK-14</strain>
    </source>
</reference>
<sequence length="242" mass="25302">MQVLGGNTIMKLKLLVAVGAMASLSACASTYVGTPYTAPDVPVTRVAVADDALPENVIARQAASTMSNFGLIGGLIDAGVQASRKDAVNEALDTIGYTPEETLEALIVERFAGTGVTASVVEGPDREKREFLVEYPVGPAGTQAHFDLVIQQFGYMQAGGNAWRPAVLADVRMVDATTGATLLENRIALNWVDSPAGVIALSPNPAYAFANREDMVTNPQLLAEGIDDALATVVDAAIGLIR</sequence>
<evidence type="ECO:0000256" key="1">
    <source>
        <dbReference type="SAM" id="SignalP"/>
    </source>
</evidence>
<name>A0A419RSB6_9SPHN</name>